<organism evidence="2 3">
    <name type="scientific">Pukyongiella litopenaei</name>
    <dbReference type="NCBI Taxonomy" id="2605946"/>
    <lineage>
        <taxon>Bacteria</taxon>
        <taxon>Pseudomonadati</taxon>
        <taxon>Pseudomonadota</taxon>
        <taxon>Alphaproteobacteria</taxon>
        <taxon>Rhodobacterales</taxon>
        <taxon>Paracoccaceae</taxon>
        <taxon>Pukyongiella</taxon>
    </lineage>
</organism>
<dbReference type="RefSeq" id="WP_106473753.1">
    <property type="nucleotide sequence ID" value="NZ_CP027665.1"/>
</dbReference>
<dbReference type="Proteomes" id="UP000237655">
    <property type="component" value="Chromosome"/>
</dbReference>
<dbReference type="EMBL" id="CP027665">
    <property type="protein sequence ID" value="AVO39449.1"/>
    <property type="molecule type" value="Genomic_DNA"/>
</dbReference>
<evidence type="ECO:0000256" key="1">
    <source>
        <dbReference type="SAM" id="SignalP"/>
    </source>
</evidence>
<keyword evidence="3" id="KW-1185">Reference proteome</keyword>
<feature type="signal peptide" evidence="1">
    <location>
        <begin position="1"/>
        <end position="16"/>
    </location>
</feature>
<name>A0A2S0MU80_9RHOB</name>
<dbReference type="PROSITE" id="PS51257">
    <property type="entry name" value="PROKAR_LIPOPROTEIN"/>
    <property type="match status" value="1"/>
</dbReference>
<evidence type="ECO:0000313" key="3">
    <source>
        <dbReference type="Proteomes" id="UP000237655"/>
    </source>
</evidence>
<evidence type="ECO:0000313" key="2">
    <source>
        <dbReference type="EMBL" id="AVO39449.1"/>
    </source>
</evidence>
<sequence length="165" mass="17944">MNRTLPLALAASALLAACGGPMTIFYRPDAPVSRMQSDTLDCEVKAVNQAPVANQIRQNPPIYFPGNRYCNANGCYSTPGYWMDGGIYSVDVNASLRRRIVYACMANKGYAPQTLPRCSQQIASRVPRQQTLRLPPRIDGACVVRHDDGSWQIVPPQPGTTASSG</sequence>
<feature type="chain" id="PRO_5015664202" description="Lipoprotein" evidence="1">
    <location>
        <begin position="17"/>
        <end position="165"/>
    </location>
</feature>
<gene>
    <name evidence="2" type="ORF">C6Y53_18290</name>
</gene>
<protein>
    <recommendedName>
        <fullName evidence="4">Lipoprotein</fullName>
    </recommendedName>
</protein>
<keyword evidence="1" id="KW-0732">Signal</keyword>
<dbReference type="AlphaFoldDB" id="A0A2S0MU80"/>
<accession>A0A2S0MU80</accession>
<dbReference type="KEGG" id="thas:C6Y53_18290"/>
<evidence type="ECO:0008006" key="4">
    <source>
        <dbReference type="Google" id="ProtNLM"/>
    </source>
</evidence>
<proteinExistence type="predicted"/>
<reference evidence="3" key="1">
    <citation type="submission" date="2018-03" db="EMBL/GenBank/DDBJ databases">
        <title>Genomic analysis of the strain SH-1 isolated from shrimp intestine.</title>
        <authorList>
            <person name="Kim Y.-S."/>
            <person name="Kim S.-E."/>
            <person name="Kim K.-H."/>
        </authorList>
    </citation>
    <scope>NUCLEOTIDE SEQUENCE [LARGE SCALE GENOMIC DNA]</scope>
    <source>
        <strain evidence="3">SH-1</strain>
    </source>
</reference>